<organism evidence="1 2">
    <name type="scientific">Gossypium australe</name>
    <dbReference type="NCBI Taxonomy" id="47621"/>
    <lineage>
        <taxon>Eukaryota</taxon>
        <taxon>Viridiplantae</taxon>
        <taxon>Streptophyta</taxon>
        <taxon>Embryophyta</taxon>
        <taxon>Tracheophyta</taxon>
        <taxon>Spermatophyta</taxon>
        <taxon>Magnoliopsida</taxon>
        <taxon>eudicotyledons</taxon>
        <taxon>Gunneridae</taxon>
        <taxon>Pentapetalae</taxon>
        <taxon>rosids</taxon>
        <taxon>malvids</taxon>
        <taxon>Malvales</taxon>
        <taxon>Malvaceae</taxon>
        <taxon>Malvoideae</taxon>
        <taxon>Gossypium</taxon>
    </lineage>
</organism>
<dbReference type="AlphaFoldDB" id="A0A5B6WD17"/>
<dbReference type="SUPFAM" id="SSF56672">
    <property type="entry name" value="DNA/RNA polymerases"/>
    <property type="match status" value="1"/>
</dbReference>
<gene>
    <name evidence="1" type="ORF">EPI10_020155</name>
</gene>
<evidence type="ECO:0000313" key="2">
    <source>
        <dbReference type="Proteomes" id="UP000325315"/>
    </source>
</evidence>
<proteinExistence type="predicted"/>
<reference evidence="2" key="1">
    <citation type="journal article" date="2019" name="Plant Biotechnol. J.">
        <title>Genome sequencing of the Australian wild diploid species Gossypium australe highlights disease resistance and delayed gland morphogenesis.</title>
        <authorList>
            <person name="Cai Y."/>
            <person name="Cai X."/>
            <person name="Wang Q."/>
            <person name="Wang P."/>
            <person name="Zhang Y."/>
            <person name="Cai C."/>
            <person name="Xu Y."/>
            <person name="Wang K."/>
            <person name="Zhou Z."/>
            <person name="Wang C."/>
            <person name="Geng S."/>
            <person name="Li B."/>
            <person name="Dong Q."/>
            <person name="Hou Y."/>
            <person name="Wang H."/>
            <person name="Ai P."/>
            <person name="Liu Z."/>
            <person name="Yi F."/>
            <person name="Sun M."/>
            <person name="An G."/>
            <person name="Cheng J."/>
            <person name="Zhang Y."/>
            <person name="Shi Q."/>
            <person name="Xie Y."/>
            <person name="Shi X."/>
            <person name="Chang Y."/>
            <person name="Huang F."/>
            <person name="Chen Y."/>
            <person name="Hong S."/>
            <person name="Mi L."/>
            <person name="Sun Q."/>
            <person name="Zhang L."/>
            <person name="Zhou B."/>
            <person name="Peng R."/>
            <person name="Zhang X."/>
            <person name="Liu F."/>
        </authorList>
    </citation>
    <scope>NUCLEOTIDE SEQUENCE [LARGE SCALE GENOMIC DNA]</scope>
    <source>
        <strain evidence="2">cv. PA1801</strain>
    </source>
</reference>
<sequence>MRKCQLFSTDIHKTWYIYLKEFHMLPIVGSLFPTGCQRIHPDTKHDWPLYQLDVKNVFLYGGLNDEVYINKVIYGLKQNPRAWFDKFNQVVFAVGFKRKAFAATIVTKDLGQLRYFLGIEVTCGKECVVLSQRKYAINLLQETCLLGAKPLNTPIKPNLDLWKEDDDFIDHGQYRKFVGKLIYLTITRPDIMHVVDLISQFMDKLKKGHWEAACNILRYIKKSSRKMIMSKKQTVVSRSSAKAEYCAVAYMTCELISLKVLLKDFSIIYSDPIPMHCDNHVAIHIASNPIFINGQSTSKSIVIW</sequence>
<evidence type="ECO:0000313" key="1">
    <source>
        <dbReference type="EMBL" id="KAA3479661.1"/>
    </source>
</evidence>
<keyword evidence="2" id="KW-1185">Reference proteome</keyword>
<dbReference type="CDD" id="cd09272">
    <property type="entry name" value="RNase_HI_RT_Ty1"/>
    <property type="match status" value="1"/>
</dbReference>
<dbReference type="PANTHER" id="PTHR11439">
    <property type="entry name" value="GAG-POL-RELATED RETROTRANSPOSON"/>
    <property type="match status" value="1"/>
</dbReference>
<comment type="caution">
    <text evidence="1">The sequence shown here is derived from an EMBL/GenBank/DDBJ whole genome shotgun (WGS) entry which is preliminary data.</text>
</comment>
<accession>A0A5B6WD17</accession>
<protein>
    <submittedName>
        <fullName evidence="1">Retrovirus-related Pol polyprotein from transposon TNT 1-94</fullName>
    </submittedName>
</protein>
<name>A0A5B6WD17_9ROSI</name>
<dbReference type="PANTHER" id="PTHR11439:SF483">
    <property type="entry name" value="PEPTIDE SYNTHASE GLIP-LIKE, PUTATIVE (AFU_ORTHOLOGUE AFUA_3G12920)-RELATED"/>
    <property type="match status" value="1"/>
</dbReference>
<dbReference type="Proteomes" id="UP000325315">
    <property type="component" value="Unassembled WGS sequence"/>
</dbReference>
<dbReference type="OrthoDB" id="1002363at2759"/>
<dbReference type="InterPro" id="IPR043502">
    <property type="entry name" value="DNA/RNA_pol_sf"/>
</dbReference>
<dbReference type="EMBL" id="SMMG02000003">
    <property type="protein sequence ID" value="KAA3479661.1"/>
    <property type="molecule type" value="Genomic_DNA"/>
</dbReference>